<comment type="catalytic activity">
    <reaction evidence="4 6">
        <text>L-aspartyl-tRNA(Asn) + L-glutamine + ATP + H2O = L-asparaginyl-tRNA(Asn) + L-glutamate + ADP + phosphate + 2 H(+)</text>
        <dbReference type="Rhea" id="RHEA:14513"/>
        <dbReference type="Rhea" id="RHEA-COMP:9674"/>
        <dbReference type="Rhea" id="RHEA-COMP:9677"/>
        <dbReference type="ChEBI" id="CHEBI:15377"/>
        <dbReference type="ChEBI" id="CHEBI:15378"/>
        <dbReference type="ChEBI" id="CHEBI:29985"/>
        <dbReference type="ChEBI" id="CHEBI:30616"/>
        <dbReference type="ChEBI" id="CHEBI:43474"/>
        <dbReference type="ChEBI" id="CHEBI:58359"/>
        <dbReference type="ChEBI" id="CHEBI:78515"/>
        <dbReference type="ChEBI" id="CHEBI:78516"/>
        <dbReference type="ChEBI" id="CHEBI:456216"/>
    </reaction>
</comment>
<dbReference type="InterPro" id="IPR036113">
    <property type="entry name" value="Asp/Glu-ADT_sf_sub_c"/>
</dbReference>
<dbReference type="NCBIfam" id="TIGR00135">
    <property type="entry name" value="gatC"/>
    <property type="match status" value="1"/>
</dbReference>
<dbReference type="HAMAP" id="MF_00122">
    <property type="entry name" value="GatC"/>
    <property type="match status" value="1"/>
</dbReference>
<dbReference type="Proteomes" id="UP000186156">
    <property type="component" value="Unassembled WGS sequence"/>
</dbReference>
<dbReference type="Pfam" id="PF02686">
    <property type="entry name" value="GatC"/>
    <property type="match status" value="1"/>
</dbReference>
<dbReference type="GO" id="GO:0005524">
    <property type="term" value="F:ATP binding"/>
    <property type="evidence" value="ECO:0007669"/>
    <property type="project" value="UniProtKB-KW"/>
</dbReference>
<keyword evidence="6" id="KW-0648">Protein biosynthesis</keyword>
<dbReference type="GO" id="GO:0070681">
    <property type="term" value="P:glutaminyl-tRNAGln biosynthesis via transamidation"/>
    <property type="evidence" value="ECO:0007669"/>
    <property type="project" value="TreeGrafter"/>
</dbReference>
<evidence type="ECO:0000256" key="6">
    <source>
        <dbReference type="HAMAP-Rule" id="MF_00122"/>
    </source>
</evidence>
<dbReference type="OrthoDB" id="9813938at2"/>
<dbReference type="EMBL" id="FTOO01000010">
    <property type="protein sequence ID" value="SIT04052.1"/>
    <property type="molecule type" value="Genomic_DNA"/>
</dbReference>
<keyword evidence="6" id="KW-0067">ATP-binding</keyword>
<keyword evidence="7" id="KW-0808">Transferase</keyword>
<name>A0A1N7P0D8_9BACL</name>
<evidence type="ECO:0000256" key="4">
    <source>
        <dbReference type="ARBA" id="ARBA00047380"/>
    </source>
</evidence>
<dbReference type="GO" id="GO:0050566">
    <property type="term" value="F:asparaginyl-tRNA synthase (glutamine-hydrolyzing) activity"/>
    <property type="evidence" value="ECO:0007669"/>
    <property type="project" value="RHEA"/>
</dbReference>
<organism evidence="7 8">
    <name type="scientific">Alicyclobacillus vulcanalis</name>
    <dbReference type="NCBI Taxonomy" id="252246"/>
    <lineage>
        <taxon>Bacteria</taxon>
        <taxon>Bacillati</taxon>
        <taxon>Bacillota</taxon>
        <taxon>Bacilli</taxon>
        <taxon>Bacillales</taxon>
        <taxon>Alicyclobacillaceae</taxon>
        <taxon>Alicyclobacillus</taxon>
    </lineage>
</organism>
<dbReference type="STRING" id="252246.SAMN05421799_110127"/>
<comment type="similarity">
    <text evidence="1 6">Belongs to the GatC family.</text>
</comment>
<dbReference type="Gene3D" id="1.10.20.60">
    <property type="entry name" value="Glu-tRNAGln amidotransferase C subunit, N-terminal domain"/>
    <property type="match status" value="1"/>
</dbReference>
<dbReference type="GO" id="GO:0016740">
    <property type="term" value="F:transferase activity"/>
    <property type="evidence" value="ECO:0007669"/>
    <property type="project" value="UniProtKB-KW"/>
</dbReference>
<dbReference type="EC" id="6.3.5.-" evidence="6"/>
<dbReference type="PANTHER" id="PTHR15004:SF0">
    <property type="entry name" value="GLUTAMYL-TRNA(GLN) AMIDOTRANSFERASE SUBUNIT C, MITOCHONDRIAL"/>
    <property type="match status" value="1"/>
</dbReference>
<dbReference type="InterPro" id="IPR003837">
    <property type="entry name" value="GatC"/>
</dbReference>
<evidence type="ECO:0000313" key="8">
    <source>
        <dbReference type="Proteomes" id="UP000186156"/>
    </source>
</evidence>
<keyword evidence="6" id="KW-0436">Ligase</keyword>
<evidence type="ECO:0000256" key="5">
    <source>
        <dbReference type="ARBA" id="ARBA00047913"/>
    </source>
</evidence>
<keyword evidence="6" id="KW-0547">Nucleotide-binding</keyword>
<dbReference type="GO" id="GO:0050567">
    <property type="term" value="F:glutaminyl-tRNA synthase (glutamine-hydrolyzing) activity"/>
    <property type="evidence" value="ECO:0007669"/>
    <property type="project" value="UniProtKB-UniRule"/>
</dbReference>
<evidence type="ECO:0000256" key="3">
    <source>
        <dbReference type="ARBA" id="ARBA00024799"/>
    </source>
</evidence>
<keyword evidence="8" id="KW-1185">Reference proteome</keyword>
<evidence type="ECO:0000256" key="1">
    <source>
        <dbReference type="ARBA" id="ARBA00010757"/>
    </source>
</evidence>
<proteinExistence type="inferred from homology"/>
<comment type="catalytic activity">
    <reaction evidence="5 6">
        <text>L-glutamyl-tRNA(Gln) + L-glutamine + ATP + H2O = L-glutaminyl-tRNA(Gln) + L-glutamate + ADP + phosphate + H(+)</text>
        <dbReference type="Rhea" id="RHEA:17521"/>
        <dbReference type="Rhea" id="RHEA-COMP:9681"/>
        <dbReference type="Rhea" id="RHEA-COMP:9684"/>
        <dbReference type="ChEBI" id="CHEBI:15377"/>
        <dbReference type="ChEBI" id="CHEBI:15378"/>
        <dbReference type="ChEBI" id="CHEBI:29985"/>
        <dbReference type="ChEBI" id="CHEBI:30616"/>
        <dbReference type="ChEBI" id="CHEBI:43474"/>
        <dbReference type="ChEBI" id="CHEBI:58359"/>
        <dbReference type="ChEBI" id="CHEBI:78520"/>
        <dbReference type="ChEBI" id="CHEBI:78521"/>
        <dbReference type="ChEBI" id="CHEBI:456216"/>
    </reaction>
</comment>
<comment type="function">
    <text evidence="3 6">Allows the formation of correctly charged Asn-tRNA(Asn) or Gln-tRNA(Gln) through the transamidation of misacylated Asp-tRNA(Asn) or Glu-tRNA(Gln) in organisms which lack either or both of asparaginyl-tRNA or glutaminyl-tRNA synthetases. The reaction takes place in the presence of glutamine and ATP through an activated phospho-Asp-tRNA(Asn) or phospho-Glu-tRNA(Gln).</text>
</comment>
<gene>
    <name evidence="6" type="primary">gatC</name>
    <name evidence="7" type="ORF">SAMN05421799_110127</name>
</gene>
<protein>
    <recommendedName>
        <fullName evidence="6">Aspartyl/glutamyl-tRNA(Asn/Gln) amidotransferase subunit C</fullName>
        <shortName evidence="6">Asp/Glu-ADT subunit C</shortName>
        <ecNumber evidence="6">6.3.5.-</ecNumber>
    </recommendedName>
</protein>
<reference evidence="8" key="1">
    <citation type="submission" date="2017-01" db="EMBL/GenBank/DDBJ databases">
        <authorList>
            <person name="Varghese N."/>
            <person name="Submissions S."/>
        </authorList>
    </citation>
    <scope>NUCLEOTIDE SEQUENCE [LARGE SCALE GENOMIC DNA]</scope>
    <source>
        <strain evidence="8">DSM 16176</strain>
    </source>
</reference>
<dbReference type="AlphaFoldDB" id="A0A1N7P0D8"/>
<dbReference type="PANTHER" id="PTHR15004">
    <property type="entry name" value="GLUTAMYL-TRNA(GLN) AMIDOTRANSFERASE SUBUNIT C, MITOCHONDRIAL"/>
    <property type="match status" value="1"/>
</dbReference>
<sequence>MKITDETVSHVAKLARLWLDPQELAQLVPQLNDILEYAAQLQSVPMDGVEPTSHPFHEANVVRADVPRESLARDEALRNAPDQDQCMVRVPAVLEGGGGA</sequence>
<evidence type="ECO:0000313" key="7">
    <source>
        <dbReference type="EMBL" id="SIT04052.1"/>
    </source>
</evidence>
<dbReference type="SUPFAM" id="SSF141000">
    <property type="entry name" value="Glu-tRNAGln amidotransferase C subunit"/>
    <property type="match status" value="1"/>
</dbReference>
<dbReference type="GO" id="GO:0006450">
    <property type="term" value="P:regulation of translational fidelity"/>
    <property type="evidence" value="ECO:0007669"/>
    <property type="project" value="InterPro"/>
</dbReference>
<dbReference type="RefSeq" id="WP_076348361.1">
    <property type="nucleotide sequence ID" value="NZ_FTOO01000010.1"/>
</dbReference>
<accession>A0A1N7P0D8</accession>
<dbReference type="GO" id="GO:0006412">
    <property type="term" value="P:translation"/>
    <property type="evidence" value="ECO:0007669"/>
    <property type="project" value="UniProtKB-UniRule"/>
</dbReference>
<evidence type="ECO:0000256" key="2">
    <source>
        <dbReference type="ARBA" id="ARBA00011123"/>
    </source>
</evidence>
<comment type="subunit">
    <text evidence="2 6">Heterotrimer of A, B and C subunits.</text>
</comment>